<dbReference type="Pfam" id="PF01431">
    <property type="entry name" value="Peptidase_M13"/>
    <property type="match status" value="1"/>
</dbReference>
<proteinExistence type="inferred from homology"/>
<keyword evidence="4" id="KW-0479">Metal-binding</keyword>
<keyword evidence="8" id="KW-0732">Signal</keyword>
<dbReference type="Gene3D" id="1.10.1380.10">
    <property type="entry name" value="Neutral endopeptidase , domain2"/>
    <property type="match status" value="1"/>
</dbReference>
<dbReference type="GO" id="GO:0016485">
    <property type="term" value="P:protein processing"/>
    <property type="evidence" value="ECO:0007669"/>
    <property type="project" value="TreeGrafter"/>
</dbReference>
<dbReference type="Pfam" id="PF05649">
    <property type="entry name" value="Peptidase_M13_N"/>
    <property type="match status" value="1"/>
</dbReference>
<dbReference type="PRINTS" id="PR00786">
    <property type="entry name" value="NEPRILYSIN"/>
</dbReference>
<evidence type="ECO:0000256" key="2">
    <source>
        <dbReference type="ARBA" id="ARBA00007357"/>
    </source>
</evidence>
<dbReference type="InterPro" id="IPR000718">
    <property type="entry name" value="Peptidase_M13"/>
</dbReference>
<evidence type="ECO:0000259" key="9">
    <source>
        <dbReference type="Pfam" id="PF01431"/>
    </source>
</evidence>
<dbReference type="SUPFAM" id="SSF55486">
    <property type="entry name" value="Metalloproteases ('zincins'), catalytic domain"/>
    <property type="match status" value="1"/>
</dbReference>
<dbReference type="EMBL" id="JACIJF010000001">
    <property type="protein sequence ID" value="MBB5709159.1"/>
    <property type="molecule type" value="Genomic_DNA"/>
</dbReference>
<protein>
    <submittedName>
        <fullName evidence="11">Putative endopeptidase</fullName>
        <ecNumber evidence="11">3.4.24.-</ecNumber>
    </submittedName>
</protein>
<keyword evidence="3" id="KW-0645">Protease</keyword>
<dbReference type="InterPro" id="IPR008753">
    <property type="entry name" value="Peptidase_M13_N"/>
</dbReference>
<dbReference type="InterPro" id="IPR042089">
    <property type="entry name" value="Peptidase_M13_dom_2"/>
</dbReference>
<dbReference type="PANTHER" id="PTHR11733:SF167">
    <property type="entry name" value="FI17812P1-RELATED"/>
    <property type="match status" value="1"/>
</dbReference>
<evidence type="ECO:0000256" key="7">
    <source>
        <dbReference type="ARBA" id="ARBA00023049"/>
    </source>
</evidence>
<dbReference type="InterPro" id="IPR024079">
    <property type="entry name" value="MetalloPept_cat_dom_sf"/>
</dbReference>
<dbReference type="Proteomes" id="UP000527143">
    <property type="component" value="Unassembled WGS sequence"/>
</dbReference>
<evidence type="ECO:0000256" key="5">
    <source>
        <dbReference type="ARBA" id="ARBA00022801"/>
    </source>
</evidence>
<comment type="similarity">
    <text evidence="2">Belongs to the peptidase M13 family.</text>
</comment>
<keyword evidence="12" id="KW-1185">Reference proteome</keyword>
<keyword evidence="7" id="KW-0482">Metalloprotease</keyword>
<dbReference type="AlphaFoldDB" id="A0A840YAU6"/>
<evidence type="ECO:0000313" key="12">
    <source>
        <dbReference type="Proteomes" id="UP000527143"/>
    </source>
</evidence>
<sequence>MRISLLATSFLAAPVLLVGCTQGDTPPPASMAEQTATVSQVAVGPVAPANAPRPQLGTYGFDEAGMDRSIAPGDDFYGFANGTWAKSTAIPADKSNYGAFNVLADLSQSRTREILDAAQSDPNSKIGTAYATYLDTAAIDAKGLTPIQPWLNQIKAVKAKTQLAALYAQADRNGVGGLFGSYVGQDDKNPEVYALSISQGGLGMPDRDYYLSKDAKLVETKAAYGKHLTNVLTLAGEPNAAARAKAIVAFETRIAQAHWTRIDSRDANKTYNKMAVAQLTRRAPGFDFRGYFTGIGAPVESVIVAQPTAVTGIAKLVATTPIAVLKDQLLVRSLDNFADVLPSAFDKEQFAFYGTVLSGTPEQEVRWKRAVDFTTNAVSDEVSQAYVAKYFPLETKAAADALVKNVIAAMDRRIDQLDWMAPETKVKAHAKLAAFTPKIGYPDRWRDYSALRIAAGDAYGNNVRANNWSHDENVSHLGKPLQRWEWGMTPMEVNAYANFGMVEIVFPAAILQPPFFDPNADPAVNYGGIGAVIGHELSHHFDDQGAKYNGEGRLTDWWTPADVAAFKKRTDALVAQYDQYEPLPGLHVKGALTLGENVADLAGLTVAYDAYKTSLNGQPAPVLDGASGDQRFYLGWAQVWRRNYREANLRQRLLTDPHSPSEQRAWVVRNLDPWYAAFAPTPGSRLFLTPEQRVRIW</sequence>
<evidence type="ECO:0000256" key="8">
    <source>
        <dbReference type="SAM" id="SignalP"/>
    </source>
</evidence>
<evidence type="ECO:0000259" key="10">
    <source>
        <dbReference type="Pfam" id="PF05649"/>
    </source>
</evidence>
<comment type="cofactor">
    <cofactor evidence="1">
        <name>Zn(2+)</name>
        <dbReference type="ChEBI" id="CHEBI:29105"/>
    </cofactor>
</comment>
<evidence type="ECO:0000256" key="1">
    <source>
        <dbReference type="ARBA" id="ARBA00001947"/>
    </source>
</evidence>
<gene>
    <name evidence="11" type="ORF">FHT02_000365</name>
</gene>
<dbReference type="PROSITE" id="PS51257">
    <property type="entry name" value="PROKAR_LIPOPROTEIN"/>
    <property type="match status" value="1"/>
</dbReference>
<dbReference type="PROSITE" id="PS51885">
    <property type="entry name" value="NEPRILYSIN"/>
    <property type="match status" value="1"/>
</dbReference>
<name>A0A840YAU6_9SPHN</name>
<keyword evidence="5 11" id="KW-0378">Hydrolase</keyword>
<evidence type="ECO:0000256" key="3">
    <source>
        <dbReference type="ARBA" id="ARBA00022670"/>
    </source>
</evidence>
<dbReference type="GO" id="GO:0005886">
    <property type="term" value="C:plasma membrane"/>
    <property type="evidence" value="ECO:0007669"/>
    <property type="project" value="TreeGrafter"/>
</dbReference>
<dbReference type="PANTHER" id="PTHR11733">
    <property type="entry name" value="ZINC METALLOPROTEASE FAMILY M13 NEPRILYSIN-RELATED"/>
    <property type="match status" value="1"/>
</dbReference>
<dbReference type="GO" id="GO:0004222">
    <property type="term" value="F:metalloendopeptidase activity"/>
    <property type="evidence" value="ECO:0007669"/>
    <property type="project" value="InterPro"/>
</dbReference>
<dbReference type="InterPro" id="IPR018497">
    <property type="entry name" value="Peptidase_M13_C"/>
</dbReference>
<feature type="domain" description="Peptidase M13 C-terminal" evidence="9">
    <location>
        <begin position="494"/>
        <end position="694"/>
    </location>
</feature>
<dbReference type="GO" id="GO:0046872">
    <property type="term" value="F:metal ion binding"/>
    <property type="evidence" value="ECO:0007669"/>
    <property type="project" value="UniProtKB-KW"/>
</dbReference>
<dbReference type="EC" id="3.4.24.-" evidence="11"/>
<evidence type="ECO:0000256" key="4">
    <source>
        <dbReference type="ARBA" id="ARBA00022723"/>
    </source>
</evidence>
<dbReference type="CDD" id="cd08662">
    <property type="entry name" value="M13"/>
    <property type="match status" value="1"/>
</dbReference>
<feature type="domain" description="Peptidase M13 N-terminal" evidence="10">
    <location>
        <begin position="72"/>
        <end position="442"/>
    </location>
</feature>
<evidence type="ECO:0000313" key="11">
    <source>
        <dbReference type="EMBL" id="MBB5709159.1"/>
    </source>
</evidence>
<feature type="chain" id="PRO_5032386404" evidence="8">
    <location>
        <begin position="24"/>
        <end position="697"/>
    </location>
</feature>
<feature type="signal peptide" evidence="8">
    <location>
        <begin position="1"/>
        <end position="23"/>
    </location>
</feature>
<accession>A0A840YAU6</accession>
<reference evidence="11 12" key="1">
    <citation type="submission" date="2020-08" db="EMBL/GenBank/DDBJ databases">
        <title>Genomic Encyclopedia of Type Strains, Phase IV (KMG-IV): sequencing the most valuable type-strain genomes for metagenomic binning, comparative biology and taxonomic classification.</title>
        <authorList>
            <person name="Goeker M."/>
        </authorList>
    </citation>
    <scope>NUCLEOTIDE SEQUENCE [LARGE SCALE GENOMIC DNA]</scope>
    <source>
        <strain evidence="11 12">DSM 26736</strain>
    </source>
</reference>
<evidence type="ECO:0000256" key="6">
    <source>
        <dbReference type="ARBA" id="ARBA00022833"/>
    </source>
</evidence>
<comment type="caution">
    <text evidence="11">The sequence shown here is derived from an EMBL/GenBank/DDBJ whole genome shotgun (WGS) entry which is preliminary data.</text>
</comment>
<organism evidence="11 12">
    <name type="scientific">Sphingomonas xinjiangensis</name>
    <dbReference type="NCBI Taxonomy" id="643568"/>
    <lineage>
        <taxon>Bacteria</taxon>
        <taxon>Pseudomonadati</taxon>
        <taxon>Pseudomonadota</taxon>
        <taxon>Alphaproteobacteria</taxon>
        <taxon>Sphingomonadales</taxon>
        <taxon>Sphingomonadaceae</taxon>
        <taxon>Sphingomonas</taxon>
    </lineage>
</organism>
<dbReference type="Gene3D" id="3.40.390.10">
    <property type="entry name" value="Collagenase (Catalytic Domain)"/>
    <property type="match status" value="1"/>
</dbReference>
<keyword evidence="6" id="KW-0862">Zinc</keyword>